<gene>
    <name evidence="1" type="ORF">CFE62_005510</name>
</gene>
<dbReference type="EMBL" id="NMOS02000016">
    <property type="protein sequence ID" value="RDH40094.1"/>
    <property type="molecule type" value="Genomic_DNA"/>
</dbReference>
<comment type="caution">
    <text evidence="1">The sequence shown here is derived from an EMBL/GenBank/DDBJ whole genome shotgun (WGS) entry which is preliminary data.</text>
</comment>
<evidence type="ECO:0000313" key="1">
    <source>
        <dbReference type="EMBL" id="RDH40094.1"/>
    </source>
</evidence>
<accession>A0A370CI24</accession>
<dbReference type="AlphaFoldDB" id="A0A370CI24"/>
<organism evidence="1 2">
    <name type="scientific">Candidatus Aquirickettsiella gammari</name>
    <dbReference type="NCBI Taxonomy" id="2016198"/>
    <lineage>
        <taxon>Bacteria</taxon>
        <taxon>Pseudomonadati</taxon>
        <taxon>Pseudomonadota</taxon>
        <taxon>Gammaproteobacteria</taxon>
        <taxon>Legionellales</taxon>
        <taxon>Coxiellaceae</taxon>
        <taxon>Candidatus Aquirickettsiella</taxon>
    </lineage>
</organism>
<sequence length="30" mass="3491">MANVSDMIHNLRHKTIIHLYQRVTNNRGSA</sequence>
<proteinExistence type="predicted"/>
<dbReference type="Proteomes" id="UP000226429">
    <property type="component" value="Unassembled WGS sequence"/>
</dbReference>
<keyword evidence="2" id="KW-1185">Reference proteome</keyword>
<evidence type="ECO:0000313" key="2">
    <source>
        <dbReference type="Proteomes" id="UP000226429"/>
    </source>
</evidence>
<name>A0A370CI24_9COXI</name>
<reference evidence="1 2" key="2">
    <citation type="journal article" date="2018" name="J. Invertebr. Pathol.">
        <title>'Candidatus Aquirickettsiella gammari' (Gammaproteobacteria: Legionellales: Coxiellaceae): A bacterial pathogen of the freshwater crustacean Gammarus fossarum (Malacostraca: Amphipoda).</title>
        <authorList>
            <person name="Bojko J."/>
            <person name="Dunn A.M."/>
            <person name="Stebbing P.D."/>
            <person name="van Aerle R."/>
            <person name="Bacela-Spychalska K."/>
            <person name="Bean T.P."/>
            <person name="Urrutia A."/>
            <person name="Stentiford G.D."/>
        </authorList>
    </citation>
    <scope>NUCLEOTIDE SEQUENCE [LARGE SCALE GENOMIC DNA]</scope>
    <source>
        <strain evidence="1">RA15029</strain>
    </source>
</reference>
<reference evidence="1 2" key="1">
    <citation type="journal article" date="2017" name="Int. J. Syst. Evol. Microbiol.">
        <title>Aquarickettsiella crustaci n. gen. n. sp. (Gammaproteobacteria: Legionellales: Coxiellaceae); a bacterial pathogen of the freshwater crustacean: Gammarus fossarum (Malacostraca: Amphipoda).</title>
        <authorList>
            <person name="Bojko J."/>
            <person name="Dunn A.M."/>
            <person name="Stebbing P.D."/>
            <person name="Van Aerle R."/>
            <person name="Bacela-Spychalska K."/>
            <person name="Bean T.P."/>
            <person name="Stentiford G.D."/>
        </authorList>
    </citation>
    <scope>NUCLEOTIDE SEQUENCE [LARGE SCALE GENOMIC DNA]</scope>
    <source>
        <strain evidence="1">RA15029</strain>
    </source>
</reference>
<protein>
    <submittedName>
        <fullName evidence="1">Uncharacterized protein</fullName>
    </submittedName>
</protein>